<evidence type="ECO:0000313" key="2">
    <source>
        <dbReference type="EMBL" id="ASA23434.1"/>
    </source>
</evidence>
<dbReference type="AlphaFoldDB" id="A0A2Z2KC76"/>
<organism evidence="2 3">
    <name type="scientific">Paenibacillus donghaensis</name>
    <dbReference type="NCBI Taxonomy" id="414771"/>
    <lineage>
        <taxon>Bacteria</taxon>
        <taxon>Bacillati</taxon>
        <taxon>Bacillota</taxon>
        <taxon>Bacilli</taxon>
        <taxon>Bacillales</taxon>
        <taxon>Paenibacillaceae</taxon>
        <taxon>Paenibacillus</taxon>
    </lineage>
</organism>
<dbReference type="EMBL" id="CP021780">
    <property type="protein sequence ID" value="ASA23434.1"/>
    <property type="molecule type" value="Genomic_DNA"/>
</dbReference>
<keyword evidence="3" id="KW-1185">Reference proteome</keyword>
<dbReference type="Proteomes" id="UP000249890">
    <property type="component" value="Chromosome"/>
</dbReference>
<accession>A0A2Z2KC76</accession>
<sequence length="277" mass="32080">MDVKIILYTEYFLLSLSIIYFIFKIHKTNIIIGTFDEPIKEYISIWNASNEASHAFEPSMKNNEMYFSKGYHFAYNRLNIDYLTIVLAHLKYQKEKKGVGLGVSELVFKLVPVFVLLVTTVTTSVWNIYNLSEKFASQIEDTTQKVTNYNSIAEAVKQFSMSNVNLLGVLLLLFIIVYVMTLGDIFSNEKRTSEAQKRISIIEEIIKHRKVESNSLYAQGQHLTTEKDFNDAFLLCIPIEVIFNNQIFNKGFIEVHEANDVTINKIKYKKSEFIFKT</sequence>
<dbReference type="RefSeq" id="WP_087917424.1">
    <property type="nucleotide sequence ID" value="NZ_CP021780.1"/>
</dbReference>
<proteinExistence type="predicted"/>
<protein>
    <submittedName>
        <fullName evidence="2">Uncharacterized protein</fullName>
    </submittedName>
</protein>
<dbReference type="KEGG" id="pdh:B9T62_23075"/>
<reference evidence="2 3" key="1">
    <citation type="submission" date="2017-06" db="EMBL/GenBank/DDBJ databases">
        <title>Complete genome sequence of Paenibacillus donghaensis KCTC 13049T isolated from East Sea sediment, South Korea.</title>
        <authorList>
            <person name="Jung B.K."/>
            <person name="Hong S.-J."/>
            <person name="Shin J.-H."/>
        </authorList>
    </citation>
    <scope>NUCLEOTIDE SEQUENCE [LARGE SCALE GENOMIC DNA]</scope>
    <source>
        <strain evidence="2 3">KCTC 13049</strain>
    </source>
</reference>
<keyword evidence="1" id="KW-0812">Transmembrane</keyword>
<evidence type="ECO:0000256" key="1">
    <source>
        <dbReference type="SAM" id="Phobius"/>
    </source>
</evidence>
<feature type="transmembrane region" description="Helical" evidence="1">
    <location>
        <begin position="166"/>
        <end position="187"/>
    </location>
</feature>
<gene>
    <name evidence="2" type="ORF">B9T62_23075</name>
</gene>
<evidence type="ECO:0000313" key="3">
    <source>
        <dbReference type="Proteomes" id="UP000249890"/>
    </source>
</evidence>
<keyword evidence="1" id="KW-1133">Transmembrane helix</keyword>
<feature type="transmembrane region" description="Helical" evidence="1">
    <location>
        <begin position="106"/>
        <end position="129"/>
    </location>
</feature>
<feature type="transmembrane region" description="Helical" evidence="1">
    <location>
        <begin position="6"/>
        <end position="23"/>
    </location>
</feature>
<keyword evidence="1" id="KW-0472">Membrane</keyword>
<name>A0A2Z2KC76_9BACL</name>